<keyword evidence="3 5" id="KW-0238">DNA-binding</keyword>
<feature type="domain" description="HTH tetR-type" evidence="6">
    <location>
        <begin position="10"/>
        <end position="70"/>
    </location>
</feature>
<evidence type="ECO:0000256" key="1">
    <source>
        <dbReference type="ARBA" id="ARBA00022491"/>
    </source>
</evidence>
<organism evidence="7 8">
    <name type="scientific">Noviherbaspirillum autotrophicum</name>
    <dbReference type="NCBI Taxonomy" id="709839"/>
    <lineage>
        <taxon>Bacteria</taxon>
        <taxon>Pseudomonadati</taxon>
        <taxon>Pseudomonadota</taxon>
        <taxon>Betaproteobacteria</taxon>
        <taxon>Burkholderiales</taxon>
        <taxon>Oxalobacteraceae</taxon>
        <taxon>Noviherbaspirillum</taxon>
    </lineage>
</organism>
<dbReference type="PROSITE" id="PS01081">
    <property type="entry name" value="HTH_TETR_1"/>
    <property type="match status" value="1"/>
</dbReference>
<keyword evidence="2" id="KW-0805">Transcription regulation</keyword>
<dbReference type="GO" id="GO:0045892">
    <property type="term" value="P:negative regulation of DNA-templated transcription"/>
    <property type="evidence" value="ECO:0007669"/>
    <property type="project" value="UniProtKB-ARBA"/>
</dbReference>
<proteinExistence type="predicted"/>
<evidence type="ECO:0000256" key="5">
    <source>
        <dbReference type="PROSITE-ProRule" id="PRU00335"/>
    </source>
</evidence>
<dbReference type="GO" id="GO:0003700">
    <property type="term" value="F:DNA-binding transcription factor activity"/>
    <property type="evidence" value="ECO:0007669"/>
    <property type="project" value="UniProtKB-ARBA"/>
</dbReference>
<keyword evidence="4" id="KW-0804">Transcription</keyword>
<accession>A0A0C2BP11</accession>
<reference evidence="7 8" key="1">
    <citation type="submission" date="2014-12" db="EMBL/GenBank/DDBJ databases">
        <title>Denitrispirillum autotrophicum gen. nov., sp. nov., Denitrifying, Facultatively Autotrophic Bacteria Isolated from Rice Paddy Soil.</title>
        <authorList>
            <person name="Ishii S."/>
            <person name="Ashida N."/>
            <person name="Ohno H."/>
            <person name="Otsuka S."/>
            <person name="Yokota A."/>
            <person name="Senoo K."/>
        </authorList>
    </citation>
    <scope>NUCLEOTIDE SEQUENCE [LARGE SCALE GENOMIC DNA]</scope>
    <source>
        <strain evidence="7 8">TSA66</strain>
    </source>
</reference>
<keyword evidence="1" id="KW-0678">Repressor</keyword>
<dbReference type="PANTHER" id="PTHR30055">
    <property type="entry name" value="HTH-TYPE TRANSCRIPTIONAL REGULATOR RUTR"/>
    <property type="match status" value="1"/>
</dbReference>
<dbReference type="PANTHER" id="PTHR30055:SF240">
    <property type="entry name" value="HTH-TYPE TRANSCRIPTIONAL REGULATOR ACRR"/>
    <property type="match status" value="1"/>
</dbReference>
<dbReference type="EMBL" id="JWJG01000028">
    <property type="protein sequence ID" value="KIF81784.1"/>
    <property type="molecule type" value="Genomic_DNA"/>
</dbReference>
<comment type="caution">
    <text evidence="7">The sequence shown here is derived from an EMBL/GenBank/DDBJ whole genome shotgun (WGS) entry which is preliminary data.</text>
</comment>
<feature type="DNA-binding region" description="H-T-H motif" evidence="5">
    <location>
        <begin position="33"/>
        <end position="52"/>
    </location>
</feature>
<dbReference type="STRING" id="709839.TSA66_14835"/>
<evidence type="ECO:0000313" key="7">
    <source>
        <dbReference type="EMBL" id="KIF81784.1"/>
    </source>
</evidence>
<dbReference type="InterPro" id="IPR013572">
    <property type="entry name" value="Tscrpt_reg_MAATS_C"/>
</dbReference>
<sequence length="219" mass="24776">MARSTKEEALETRNRILDAAENVFHAQGVVQTSLAEVAQAANVTRGAIYWHFKNKSDLFDAMCERVRLPMESMVEAGAEDVEPDPLGKLRDTCLFVLHEAVRNPHSRKVFDIIFHKCEFVDESDPIVIRQRECHLQGMENIERILRNAIAREQLPADLDVRLAGVTLHAAVDGLLNNWLFAPDSFNLDGNAERLIDACFDTLRYAPSLRKQPRTPVTRA</sequence>
<dbReference type="Gene3D" id="1.10.357.10">
    <property type="entry name" value="Tetracycline Repressor, domain 2"/>
    <property type="match status" value="1"/>
</dbReference>
<dbReference type="Pfam" id="PF00440">
    <property type="entry name" value="TetR_N"/>
    <property type="match status" value="1"/>
</dbReference>
<dbReference type="InterPro" id="IPR001647">
    <property type="entry name" value="HTH_TetR"/>
</dbReference>
<protein>
    <submittedName>
        <fullName evidence="7">TetR family transcriptional regulator</fullName>
    </submittedName>
</protein>
<dbReference type="AlphaFoldDB" id="A0A0C2BP11"/>
<evidence type="ECO:0000259" key="6">
    <source>
        <dbReference type="PROSITE" id="PS50977"/>
    </source>
</evidence>
<dbReference type="Pfam" id="PF08361">
    <property type="entry name" value="TetR_C_2"/>
    <property type="match status" value="1"/>
</dbReference>
<dbReference type="GO" id="GO:0000976">
    <property type="term" value="F:transcription cis-regulatory region binding"/>
    <property type="evidence" value="ECO:0007669"/>
    <property type="project" value="TreeGrafter"/>
</dbReference>
<dbReference type="RefSeq" id="WP_040040540.1">
    <property type="nucleotide sequence ID" value="NZ_JWJG01000028.1"/>
</dbReference>
<dbReference type="InterPro" id="IPR009057">
    <property type="entry name" value="Homeodomain-like_sf"/>
</dbReference>
<dbReference type="Proteomes" id="UP000031572">
    <property type="component" value="Unassembled WGS sequence"/>
</dbReference>
<dbReference type="InterPro" id="IPR050109">
    <property type="entry name" value="HTH-type_TetR-like_transc_reg"/>
</dbReference>
<dbReference type="InterPro" id="IPR036271">
    <property type="entry name" value="Tet_transcr_reg_TetR-rel_C_sf"/>
</dbReference>
<dbReference type="FunFam" id="1.10.357.10:FF:000003">
    <property type="entry name" value="HTH-type transcriptional regulator AcrR"/>
    <property type="match status" value="1"/>
</dbReference>
<evidence type="ECO:0000256" key="2">
    <source>
        <dbReference type="ARBA" id="ARBA00023015"/>
    </source>
</evidence>
<gene>
    <name evidence="7" type="ORF">TSA66_14835</name>
</gene>
<dbReference type="SUPFAM" id="SSF48498">
    <property type="entry name" value="Tetracyclin repressor-like, C-terminal domain"/>
    <property type="match status" value="1"/>
</dbReference>
<dbReference type="PROSITE" id="PS50977">
    <property type="entry name" value="HTH_TETR_2"/>
    <property type="match status" value="1"/>
</dbReference>
<keyword evidence="8" id="KW-1185">Reference proteome</keyword>
<evidence type="ECO:0000256" key="3">
    <source>
        <dbReference type="ARBA" id="ARBA00023125"/>
    </source>
</evidence>
<dbReference type="SUPFAM" id="SSF46689">
    <property type="entry name" value="Homeodomain-like"/>
    <property type="match status" value="1"/>
</dbReference>
<evidence type="ECO:0000256" key="4">
    <source>
        <dbReference type="ARBA" id="ARBA00023163"/>
    </source>
</evidence>
<name>A0A0C2BP11_9BURK</name>
<evidence type="ECO:0000313" key="8">
    <source>
        <dbReference type="Proteomes" id="UP000031572"/>
    </source>
</evidence>
<dbReference type="PRINTS" id="PR00455">
    <property type="entry name" value="HTHTETR"/>
</dbReference>
<dbReference type="InterPro" id="IPR023772">
    <property type="entry name" value="DNA-bd_HTH_TetR-type_CS"/>
</dbReference>
<dbReference type="OrthoDB" id="5816932at2"/>